<dbReference type="OrthoDB" id="5519464at2"/>
<accession>A0A2K8SRG4</accession>
<organism evidence="2 3">
    <name type="scientific">Nostoc flagelliforme CCNUN1</name>
    <dbReference type="NCBI Taxonomy" id="2038116"/>
    <lineage>
        <taxon>Bacteria</taxon>
        <taxon>Bacillati</taxon>
        <taxon>Cyanobacteriota</taxon>
        <taxon>Cyanophyceae</taxon>
        <taxon>Nostocales</taxon>
        <taxon>Nostocaceae</taxon>
        <taxon>Nostoc</taxon>
    </lineage>
</organism>
<dbReference type="EMBL" id="CP024785">
    <property type="protein sequence ID" value="AUB37883.1"/>
    <property type="molecule type" value="Genomic_DNA"/>
</dbReference>
<dbReference type="KEGG" id="nfl:COO91_03835"/>
<reference evidence="2 3" key="1">
    <citation type="submission" date="2017-11" db="EMBL/GenBank/DDBJ databases">
        <title>Complete genome of a free-living desiccation-tolerant cyanobacterium and its photosynthetic adaptation to extreme terrestrial habitat.</title>
        <authorList>
            <person name="Shang J."/>
        </authorList>
    </citation>
    <scope>NUCLEOTIDE SEQUENCE [LARGE SCALE GENOMIC DNA]</scope>
    <source>
        <strain evidence="2 3">CCNUN1</strain>
    </source>
</reference>
<protein>
    <submittedName>
        <fullName evidence="2">Uncharacterized protein</fullName>
    </submittedName>
</protein>
<feature type="chain" id="PRO_5014849541" evidence="1">
    <location>
        <begin position="32"/>
        <end position="189"/>
    </location>
</feature>
<keyword evidence="1" id="KW-0732">Signal</keyword>
<evidence type="ECO:0000313" key="2">
    <source>
        <dbReference type="EMBL" id="AUB37883.1"/>
    </source>
</evidence>
<dbReference type="AlphaFoldDB" id="A0A2K8SRG4"/>
<name>A0A2K8SRG4_9NOSO</name>
<dbReference type="RefSeq" id="WP_157816518.1">
    <property type="nucleotide sequence ID" value="NZ_CAWNNC010000001.1"/>
</dbReference>
<gene>
    <name evidence="2" type="ORF">COO91_03835</name>
</gene>
<evidence type="ECO:0000256" key="1">
    <source>
        <dbReference type="SAM" id="SignalP"/>
    </source>
</evidence>
<proteinExistence type="predicted"/>
<feature type="signal peptide" evidence="1">
    <location>
        <begin position="1"/>
        <end position="31"/>
    </location>
</feature>
<keyword evidence="3" id="KW-1185">Reference proteome</keyword>
<sequence length="189" mass="21419">MMNKKLKTKTQNFCKLVSVFISIFVVSPAYASDWLLCGNLSQIDVNNGCQIPNYPSARYEYAISYNTNEPLPVVCSTWNVGLRIYNKQPYMVLSDNPSAGMSYGGFIFYRGTQASDDATATCSSGQWRHRYWQLTQNNRIETNFSNGCYGAELPVYCRARKEASTNNILNFQQKRLALLPDSSLLKSNR</sequence>
<dbReference type="Proteomes" id="UP000232003">
    <property type="component" value="Chromosome"/>
</dbReference>
<evidence type="ECO:0000313" key="3">
    <source>
        <dbReference type="Proteomes" id="UP000232003"/>
    </source>
</evidence>